<protein>
    <submittedName>
        <fullName evidence="2">Uncharacterized protein</fullName>
    </submittedName>
</protein>
<evidence type="ECO:0000313" key="3">
    <source>
        <dbReference type="Proteomes" id="UP001142489"/>
    </source>
</evidence>
<sequence length="529" mass="55664">MDPASRLISRPRSPVSSCSACLRTLWSAACWASAAVLVGSWSTSHAPWRDREWCPALSIVRPAGQLPQNTSRPAGGRRAAARASRGATVSPCLRRPLGPCRCRPPPSGSGGHGLSEGPPPRLPPQPWLLWPGACAHPHLILRGGRSSLGPRRGLPPQGRLSLRVSCSAESGKRPPAGAGSSQWRGGPRAPGWFLQPGRCRLQAGQLPEQGGPHRPTGGLLLLLLCGMPAVGLGAQGGLPDGLDGAFVGGFHAEAAPAGCLALRRAGGPFPYQPEWALALPEEAFPQGGCLPLGRMLLLLCCFSCRRNPAPIRAGGWVSLPGPPSLHGASKNMGWGQPLALPISSRAAVGPVPSQIASPRLASPGPPLAPGFLRLPGYVALNPSGPSSAPLPFSFRRNLVEGLPTGSSPPARCVTICTASPRSFCRVPRSGWRAFVTFPGQASCRRHTRTHRQKQAGQEPSVLPNGNKGPQRYRSGLGVRVFYVVGAGWVATVHLWIPPHLSSARFPHSQISWEHLASPRGKWSLLSIGT</sequence>
<feature type="region of interest" description="Disordered" evidence="1">
    <location>
        <begin position="447"/>
        <end position="469"/>
    </location>
</feature>
<accession>A0A9Q0X6L4</accession>
<evidence type="ECO:0000256" key="1">
    <source>
        <dbReference type="SAM" id="MobiDB-lite"/>
    </source>
</evidence>
<dbReference type="AlphaFoldDB" id="A0A9Q0X6L4"/>
<feature type="compositionally biased region" description="Low complexity" evidence="1">
    <location>
        <begin position="71"/>
        <end position="88"/>
    </location>
</feature>
<keyword evidence="3" id="KW-1185">Reference proteome</keyword>
<proteinExistence type="predicted"/>
<reference evidence="2" key="1">
    <citation type="journal article" date="2023" name="DNA Res.">
        <title>Chromosome-level genome assembly of Phrynocephalus forsythii using third-generation DNA sequencing and Hi-C analysis.</title>
        <authorList>
            <person name="Qi Y."/>
            <person name="Zhao W."/>
            <person name="Zhao Y."/>
            <person name="Niu C."/>
            <person name="Cao S."/>
            <person name="Zhang Y."/>
        </authorList>
    </citation>
    <scope>NUCLEOTIDE SEQUENCE</scope>
    <source>
        <tissue evidence="2">Muscle</tissue>
    </source>
</reference>
<gene>
    <name evidence="2" type="ORF">JRQ81_011351</name>
</gene>
<comment type="caution">
    <text evidence="2">The sequence shown here is derived from an EMBL/GenBank/DDBJ whole genome shotgun (WGS) entry which is preliminary data.</text>
</comment>
<feature type="region of interest" description="Disordered" evidence="1">
    <location>
        <begin position="64"/>
        <end position="88"/>
    </location>
</feature>
<dbReference type="EMBL" id="JAPFRF010000023">
    <property type="protein sequence ID" value="KAJ7303843.1"/>
    <property type="molecule type" value="Genomic_DNA"/>
</dbReference>
<feature type="region of interest" description="Disordered" evidence="1">
    <location>
        <begin position="166"/>
        <end position="187"/>
    </location>
</feature>
<dbReference type="Proteomes" id="UP001142489">
    <property type="component" value="Unassembled WGS sequence"/>
</dbReference>
<feature type="region of interest" description="Disordered" evidence="1">
    <location>
        <begin position="103"/>
        <end position="122"/>
    </location>
</feature>
<evidence type="ECO:0000313" key="2">
    <source>
        <dbReference type="EMBL" id="KAJ7303843.1"/>
    </source>
</evidence>
<name>A0A9Q0X6L4_9SAUR</name>
<organism evidence="2 3">
    <name type="scientific">Phrynocephalus forsythii</name>
    <dbReference type="NCBI Taxonomy" id="171643"/>
    <lineage>
        <taxon>Eukaryota</taxon>
        <taxon>Metazoa</taxon>
        <taxon>Chordata</taxon>
        <taxon>Craniata</taxon>
        <taxon>Vertebrata</taxon>
        <taxon>Euteleostomi</taxon>
        <taxon>Lepidosauria</taxon>
        <taxon>Squamata</taxon>
        <taxon>Bifurcata</taxon>
        <taxon>Unidentata</taxon>
        <taxon>Episquamata</taxon>
        <taxon>Toxicofera</taxon>
        <taxon>Iguania</taxon>
        <taxon>Acrodonta</taxon>
        <taxon>Agamidae</taxon>
        <taxon>Agaminae</taxon>
        <taxon>Phrynocephalus</taxon>
    </lineage>
</organism>